<dbReference type="Pfam" id="PF02900">
    <property type="entry name" value="LigB"/>
    <property type="match status" value="1"/>
</dbReference>
<dbReference type="Gene3D" id="3.40.830.10">
    <property type="entry name" value="LigB-like"/>
    <property type="match status" value="1"/>
</dbReference>
<dbReference type="PANTHER" id="PTHR30096">
    <property type="entry name" value="4,5-DOPA DIOXYGENASE EXTRADIOL-LIKE PROTEIN"/>
    <property type="match status" value="1"/>
</dbReference>
<sequence length="270" mass="29914">MTRLPSYFLSHGGGPWPFMDNEFSRMFGELEQSLKTVAAELPEKPSAVLVISGHWEAVEFQVASAATPGMVYDYHGFPEHTYHVRYPAPGDPALAAEVQQRLRDVGLPCHLDSEQGFDHGAFSLLYPMYPEADVPVVQLSLLHSMDPAAHLAAGRALAPLREKNILIVGSGMSYHNLRLLGPGGAEPSRQFDKWLQQTLVESEPDTRRERLEHWSQAPSARIAHPREDHLLPLMVALGAAEQEPAGCIYRQHDLFGGITVSSYRFGNLPD</sequence>
<dbReference type="AlphaFoldDB" id="A0A4R6UL89"/>
<comment type="similarity">
    <text evidence="2">Belongs to the DODA-type extradiol aromatic ring-opening dioxygenase family.</text>
</comment>
<evidence type="ECO:0000256" key="1">
    <source>
        <dbReference type="ARBA" id="ARBA00001947"/>
    </source>
</evidence>
<feature type="domain" description="Extradiol ring-cleavage dioxygenase class III enzyme subunit B" evidence="6">
    <location>
        <begin position="10"/>
        <end position="265"/>
    </location>
</feature>
<dbReference type="SUPFAM" id="SSF53213">
    <property type="entry name" value="LigB-like"/>
    <property type="match status" value="1"/>
</dbReference>
<gene>
    <name evidence="7" type="ORF">EV696_10945</name>
</gene>
<protein>
    <submittedName>
        <fullName evidence="7">Aromatic ring-opening dioxygenase catalytic subunit (LigB family)</fullName>
    </submittedName>
</protein>
<dbReference type="InterPro" id="IPR004183">
    <property type="entry name" value="Xdiol_dOase_suB"/>
</dbReference>
<proteinExistence type="inferred from homology"/>
<dbReference type="InterPro" id="IPR014436">
    <property type="entry name" value="Extradiol_dOase_DODA"/>
</dbReference>
<dbReference type="PIRSF" id="PIRSF006157">
    <property type="entry name" value="Doxgns_DODA"/>
    <property type="match status" value="1"/>
</dbReference>
<evidence type="ECO:0000256" key="2">
    <source>
        <dbReference type="ARBA" id="ARBA00007581"/>
    </source>
</evidence>
<evidence type="ECO:0000256" key="4">
    <source>
        <dbReference type="ARBA" id="ARBA00022833"/>
    </source>
</evidence>
<comment type="cofactor">
    <cofactor evidence="1">
        <name>Zn(2+)</name>
        <dbReference type="ChEBI" id="CHEBI:29105"/>
    </cofactor>
</comment>
<dbReference type="GO" id="GO:0008198">
    <property type="term" value="F:ferrous iron binding"/>
    <property type="evidence" value="ECO:0007669"/>
    <property type="project" value="InterPro"/>
</dbReference>
<name>A0A4R6UL89_9GAMM</name>
<reference evidence="7 8" key="1">
    <citation type="submission" date="2019-03" db="EMBL/GenBank/DDBJ databases">
        <title>Genomic Encyclopedia of Type Strains, Phase IV (KMG-IV): sequencing the most valuable type-strain genomes for metagenomic binning, comparative biology and taxonomic classification.</title>
        <authorList>
            <person name="Goeker M."/>
        </authorList>
    </citation>
    <scope>NUCLEOTIDE SEQUENCE [LARGE SCALE GENOMIC DNA]</scope>
    <source>
        <strain evidence="7 8">DSM 103792</strain>
    </source>
</reference>
<organism evidence="7 8">
    <name type="scientific">Permianibacter aggregans</name>
    <dbReference type="NCBI Taxonomy" id="1510150"/>
    <lineage>
        <taxon>Bacteria</taxon>
        <taxon>Pseudomonadati</taxon>
        <taxon>Pseudomonadota</taxon>
        <taxon>Gammaproteobacteria</taxon>
        <taxon>Pseudomonadales</taxon>
        <taxon>Pseudomonadaceae</taxon>
        <taxon>Permianibacter</taxon>
    </lineage>
</organism>
<evidence type="ECO:0000259" key="6">
    <source>
        <dbReference type="Pfam" id="PF02900"/>
    </source>
</evidence>
<keyword evidence="4" id="KW-0862">Zinc</keyword>
<keyword evidence="8" id="KW-1185">Reference proteome</keyword>
<dbReference type="EMBL" id="SNYM01000009">
    <property type="protein sequence ID" value="TDQ47641.1"/>
    <property type="molecule type" value="Genomic_DNA"/>
</dbReference>
<keyword evidence="5" id="KW-0560">Oxidoreductase</keyword>
<evidence type="ECO:0000256" key="5">
    <source>
        <dbReference type="ARBA" id="ARBA00023002"/>
    </source>
</evidence>
<evidence type="ECO:0000313" key="7">
    <source>
        <dbReference type="EMBL" id="TDQ47641.1"/>
    </source>
</evidence>
<evidence type="ECO:0000256" key="3">
    <source>
        <dbReference type="ARBA" id="ARBA00022723"/>
    </source>
</evidence>
<keyword evidence="3" id="KW-0479">Metal-binding</keyword>
<dbReference type="RefSeq" id="WP_133590817.1">
    <property type="nucleotide sequence ID" value="NZ_CP037953.1"/>
</dbReference>
<comment type="caution">
    <text evidence="7">The sequence shown here is derived from an EMBL/GenBank/DDBJ whole genome shotgun (WGS) entry which is preliminary data.</text>
</comment>
<keyword evidence="7" id="KW-0223">Dioxygenase</keyword>
<accession>A0A4R6UL89</accession>
<dbReference type="PANTHER" id="PTHR30096:SF0">
    <property type="entry name" value="4,5-DOPA DIOXYGENASE EXTRADIOL-LIKE PROTEIN"/>
    <property type="match status" value="1"/>
</dbReference>
<dbReference type="GO" id="GO:0008270">
    <property type="term" value="F:zinc ion binding"/>
    <property type="evidence" value="ECO:0007669"/>
    <property type="project" value="InterPro"/>
</dbReference>
<dbReference type="CDD" id="cd07363">
    <property type="entry name" value="45_DOPA_Dioxygenase"/>
    <property type="match status" value="1"/>
</dbReference>
<dbReference type="GO" id="GO:0016702">
    <property type="term" value="F:oxidoreductase activity, acting on single donors with incorporation of molecular oxygen, incorporation of two atoms of oxygen"/>
    <property type="evidence" value="ECO:0007669"/>
    <property type="project" value="UniProtKB-ARBA"/>
</dbReference>
<dbReference type="OrthoDB" id="9790889at2"/>
<dbReference type="Proteomes" id="UP000295375">
    <property type="component" value="Unassembled WGS sequence"/>
</dbReference>
<evidence type="ECO:0000313" key="8">
    <source>
        <dbReference type="Proteomes" id="UP000295375"/>
    </source>
</evidence>